<dbReference type="InterPro" id="IPR036770">
    <property type="entry name" value="Ankyrin_rpt-contain_sf"/>
</dbReference>
<evidence type="ECO:0000256" key="7">
    <source>
        <dbReference type="PROSITE-ProRule" id="PRU00023"/>
    </source>
</evidence>
<protein>
    <recommendedName>
        <fullName evidence="12">Ankyrin repeat protein</fullName>
    </recommendedName>
</protein>
<name>A0ABQ9S2D7_9PEZI</name>
<feature type="transmembrane region" description="Helical" evidence="9">
    <location>
        <begin position="1138"/>
        <end position="1159"/>
    </location>
</feature>
<evidence type="ECO:0000256" key="2">
    <source>
        <dbReference type="ARBA" id="ARBA00022692"/>
    </source>
</evidence>
<evidence type="ECO:0000313" key="11">
    <source>
        <dbReference type="Proteomes" id="UP001241169"/>
    </source>
</evidence>
<keyword evidence="4 9" id="KW-1133">Transmembrane helix</keyword>
<dbReference type="PANTHER" id="PTHR24198:SF165">
    <property type="entry name" value="ANKYRIN REPEAT-CONTAINING PROTEIN-RELATED"/>
    <property type="match status" value="1"/>
</dbReference>
<dbReference type="PANTHER" id="PTHR24198">
    <property type="entry name" value="ANKYRIN REPEAT AND PROTEIN KINASE DOMAIN-CONTAINING PROTEIN"/>
    <property type="match status" value="1"/>
</dbReference>
<dbReference type="GeneID" id="85382665"/>
<dbReference type="SUPFAM" id="SSF144083">
    <property type="entry name" value="Magnesium transport protein CorA, transmembrane region"/>
    <property type="match status" value="1"/>
</dbReference>
<sequence length="1205" mass="135662">MSDNPPLPPAVPSSGTQPTNDDSQVTHPEDPPLQVTSELQPPALPEGHEAKVPDSTSIREGETALNLCLRKLEADTESLPDIEKWKDIIDVPSLEDQQTPLQYAASKDFPKLAKLLIEADANLETGGTKRPLLIALNEEHIGFSRLLLEKGASPYCKDSDGWNPIHLAAWADSDEELVELLLERPSKPPLGLNETEGFQSWTPLNLASCHGRINWVKHLLKKEADACLQDESGWTPLTSTLHYGHFDIFDIIFEHLRKNDPAALRKIICQPAKDKLTIYMVLYGAVDHRKAYSALSALKKLLPFSGLDLGQRDSDGRTVLHYGFGAVREYPGDDHIQRMAELLVEELPKHALLFRNDKGQTAIEDGLNENSVVDFSQLPWSNFLQMLIRRLKGDRSDREGLLCWLASREHYHIHAETILRDTITGVRSADFSRIPGADGKLSLVKLAIWHELPHVLLECEVSEDDSKEGKALIKYLRDDPISSFEASKEPDSRQQIRKVGLEKSTTKQVGKKIQDVTKIHPNAARQPKVLDQMEDVLDYSVKKIRRARDPLKVSSSGDEMEQSRQMFEAAVVSICQDNSQFNRYAKFRSVKSIIYDNSPIRSISDTINEMKKTASKPGEESNFTWIHLPVTNMAWMIDTMNKILNPDQSDNLNSNDEDDQIASFLRNSGVQVPDDKSLSRYMQPRYVKKKKVKGDDNECLASALYMPFLEVGSYDKSTEDSQTHEAVGGPRKTGKTRATAATILTATATRLATFATRLNTAATRLAHTADATIKVSSPTETANKDIALPSVSTSGKKAAPPPVHFSPTLDEHYYHFDEKDTRSQEDRNSRNEHQIITKYLYPDRLDSDTSWEVLRVGQLWAWTIREKWLITSTSVANLREESAKSSKPFVEHVLEHLSDRAGQSPNGVSRTPTELSRVIVECCIGAYRKSGNKDQRVKIDEKDNARSRKSPRPSIRQMFSGFINQIGREEAGLFRKLAGVQSDPTPRETHLADSERGDANDIYSLDFEKSTRNAAKLLYDIKDVRDELNILRTIADYQKRVQRKLIGTVPDHTPDATTNWDEDETAAYVMNDIEELDKLAKKTEDALNTTITILESETANDQGKRVMVFTLVTVFFLPLSFLSSLFALDVNNFLEAPWWSLVIIFVVPLPFLHAANGYLKDRDPFTFYLSDKKTKNNTPEQTQGSGSRTVRNRRNRTTPDQSDNV</sequence>
<feature type="compositionally biased region" description="Polar residues" evidence="8">
    <location>
        <begin position="13"/>
        <end position="26"/>
    </location>
</feature>
<dbReference type="InterPro" id="IPR045863">
    <property type="entry name" value="CorA_TM1_TM2"/>
</dbReference>
<feature type="repeat" description="ANK" evidence="7">
    <location>
        <begin position="96"/>
        <end position="128"/>
    </location>
</feature>
<keyword evidence="2 9" id="KW-0812">Transmembrane</keyword>
<dbReference type="Proteomes" id="UP001241169">
    <property type="component" value="Unassembled WGS sequence"/>
</dbReference>
<evidence type="ECO:0000256" key="9">
    <source>
        <dbReference type="SAM" id="Phobius"/>
    </source>
</evidence>
<dbReference type="SMART" id="SM00248">
    <property type="entry name" value="ANK"/>
    <property type="match status" value="5"/>
</dbReference>
<evidence type="ECO:0008006" key="12">
    <source>
        <dbReference type="Google" id="ProtNLM"/>
    </source>
</evidence>
<dbReference type="Pfam" id="PF01544">
    <property type="entry name" value="CorA"/>
    <property type="match status" value="1"/>
</dbReference>
<feature type="compositionally biased region" description="Basic and acidic residues" evidence="8">
    <location>
        <begin position="46"/>
        <end position="58"/>
    </location>
</feature>
<dbReference type="Gene3D" id="1.20.58.340">
    <property type="entry name" value="Magnesium transport protein CorA, transmembrane region"/>
    <property type="match status" value="1"/>
</dbReference>
<evidence type="ECO:0000313" key="10">
    <source>
        <dbReference type="EMBL" id="KAK1522972.1"/>
    </source>
</evidence>
<evidence type="ECO:0000256" key="4">
    <source>
        <dbReference type="ARBA" id="ARBA00022989"/>
    </source>
</evidence>
<dbReference type="PROSITE" id="PS50297">
    <property type="entry name" value="ANK_REP_REGION"/>
    <property type="match status" value="1"/>
</dbReference>
<feature type="region of interest" description="Disordered" evidence="8">
    <location>
        <begin position="934"/>
        <end position="954"/>
    </location>
</feature>
<keyword evidence="3" id="KW-0677">Repeat</keyword>
<dbReference type="Pfam" id="PF12796">
    <property type="entry name" value="Ank_2"/>
    <property type="match status" value="1"/>
</dbReference>
<reference evidence="10 11" key="1">
    <citation type="submission" date="2016-10" db="EMBL/GenBank/DDBJ databases">
        <title>The genome sequence of Colletotrichum fioriniae PJ7.</title>
        <authorList>
            <person name="Baroncelli R."/>
        </authorList>
    </citation>
    <scope>NUCLEOTIDE SEQUENCE [LARGE SCALE GENOMIC DNA]</scope>
    <source>
        <strain evidence="10 11">IMI 384185</strain>
    </source>
</reference>
<feature type="region of interest" description="Disordered" evidence="8">
    <location>
        <begin position="791"/>
        <end position="811"/>
    </location>
</feature>
<feature type="repeat" description="ANK" evidence="7">
    <location>
        <begin position="160"/>
        <end position="184"/>
    </location>
</feature>
<evidence type="ECO:0000256" key="1">
    <source>
        <dbReference type="ARBA" id="ARBA00004141"/>
    </source>
</evidence>
<comment type="caution">
    <text evidence="10">The sequence shown here is derived from an EMBL/GenBank/DDBJ whole genome shotgun (WGS) entry which is preliminary data.</text>
</comment>
<keyword evidence="5 7" id="KW-0040">ANK repeat</keyword>
<gene>
    <name evidence="10" type="ORF">CPAR01_14515</name>
</gene>
<comment type="subcellular location">
    <subcellularLocation>
        <location evidence="1">Membrane</location>
        <topology evidence="1">Multi-pass membrane protein</topology>
    </subcellularLocation>
</comment>
<dbReference type="InterPro" id="IPR002110">
    <property type="entry name" value="Ankyrin_rpt"/>
</dbReference>
<dbReference type="EMBL" id="MOPA01000015">
    <property type="protein sequence ID" value="KAK1522972.1"/>
    <property type="molecule type" value="Genomic_DNA"/>
</dbReference>
<dbReference type="InterPro" id="IPR002523">
    <property type="entry name" value="MgTranspt_CorA/ZnTranspt_ZntB"/>
</dbReference>
<keyword evidence="6 9" id="KW-0472">Membrane</keyword>
<accession>A0ABQ9S2D7</accession>
<evidence type="ECO:0000256" key="6">
    <source>
        <dbReference type="ARBA" id="ARBA00023136"/>
    </source>
</evidence>
<evidence type="ECO:0000256" key="5">
    <source>
        <dbReference type="ARBA" id="ARBA00023043"/>
    </source>
</evidence>
<proteinExistence type="predicted"/>
<evidence type="ECO:0000256" key="8">
    <source>
        <dbReference type="SAM" id="MobiDB-lite"/>
    </source>
</evidence>
<feature type="compositionally biased region" description="Polar residues" evidence="8">
    <location>
        <begin position="1176"/>
        <end position="1187"/>
    </location>
</feature>
<dbReference type="RefSeq" id="XP_060342827.1">
    <property type="nucleotide sequence ID" value="XM_060498766.1"/>
</dbReference>
<evidence type="ECO:0000256" key="3">
    <source>
        <dbReference type="ARBA" id="ARBA00022737"/>
    </source>
</evidence>
<feature type="transmembrane region" description="Helical" evidence="9">
    <location>
        <begin position="1106"/>
        <end position="1126"/>
    </location>
</feature>
<dbReference type="Gene3D" id="1.25.40.20">
    <property type="entry name" value="Ankyrin repeat-containing domain"/>
    <property type="match status" value="2"/>
</dbReference>
<feature type="compositionally biased region" description="Pro residues" evidence="8">
    <location>
        <begin position="1"/>
        <end position="11"/>
    </location>
</feature>
<organism evidence="10 11">
    <name type="scientific">Colletotrichum paranaense</name>
    <dbReference type="NCBI Taxonomy" id="1914294"/>
    <lineage>
        <taxon>Eukaryota</taxon>
        <taxon>Fungi</taxon>
        <taxon>Dikarya</taxon>
        <taxon>Ascomycota</taxon>
        <taxon>Pezizomycotina</taxon>
        <taxon>Sordariomycetes</taxon>
        <taxon>Hypocreomycetidae</taxon>
        <taxon>Glomerellales</taxon>
        <taxon>Glomerellaceae</taxon>
        <taxon>Colletotrichum</taxon>
        <taxon>Colletotrichum acutatum species complex</taxon>
    </lineage>
</organism>
<feature type="region of interest" description="Disordered" evidence="8">
    <location>
        <begin position="1170"/>
        <end position="1205"/>
    </location>
</feature>
<keyword evidence="11" id="KW-1185">Reference proteome</keyword>
<feature type="compositionally biased region" description="Basic and acidic residues" evidence="8">
    <location>
        <begin position="934"/>
        <end position="946"/>
    </location>
</feature>
<dbReference type="PROSITE" id="PS50088">
    <property type="entry name" value="ANK_REPEAT"/>
    <property type="match status" value="3"/>
</dbReference>
<dbReference type="SUPFAM" id="SSF48403">
    <property type="entry name" value="Ankyrin repeat"/>
    <property type="match status" value="1"/>
</dbReference>
<feature type="repeat" description="ANK" evidence="7">
    <location>
        <begin position="199"/>
        <end position="231"/>
    </location>
</feature>
<feature type="region of interest" description="Disordered" evidence="8">
    <location>
        <begin position="1"/>
        <end position="58"/>
    </location>
</feature>